<feature type="compositionally biased region" description="Polar residues" evidence="1">
    <location>
        <begin position="246"/>
        <end position="261"/>
    </location>
</feature>
<reference evidence="3" key="1">
    <citation type="journal article" date="2015" name="Proc. Natl. Acad. Sci. U.S.A.">
        <title>Genome sequence of the Asian Tiger mosquito, Aedes albopictus, reveals insights into its biology, genetics, and evolution.</title>
        <authorList>
            <person name="Chen X.G."/>
            <person name="Jiang X."/>
            <person name="Gu J."/>
            <person name="Xu M."/>
            <person name="Wu Y."/>
            <person name="Deng Y."/>
            <person name="Zhang C."/>
            <person name="Bonizzoni M."/>
            <person name="Dermauw W."/>
            <person name="Vontas J."/>
            <person name="Armbruster P."/>
            <person name="Huang X."/>
            <person name="Yang Y."/>
            <person name="Zhang H."/>
            <person name="He W."/>
            <person name="Peng H."/>
            <person name="Liu Y."/>
            <person name="Wu K."/>
            <person name="Chen J."/>
            <person name="Lirakis M."/>
            <person name="Topalis P."/>
            <person name="Van Leeuwen T."/>
            <person name="Hall A.B."/>
            <person name="Jiang X."/>
            <person name="Thorpe C."/>
            <person name="Mueller R.L."/>
            <person name="Sun C."/>
            <person name="Waterhouse R.M."/>
            <person name="Yan G."/>
            <person name="Tu Z.J."/>
            <person name="Fang X."/>
            <person name="James A.A."/>
        </authorList>
    </citation>
    <scope>NUCLEOTIDE SEQUENCE [LARGE SCALE GENOMIC DNA]</scope>
    <source>
        <strain evidence="3">Foshan</strain>
    </source>
</reference>
<dbReference type="SUPFAM" id="SSF48452">
    <property type="entry name" value="TPR-like"/>
    <property type="match status" value="1"/>
</dbReference>
<name>A0ABM1Y6N2_AEDAL</name>
<dbReference type="GeneID" id="109401617"/>
<evidence type="ECO:0000313" key="3">
    <source>
        <dbReference type="Proteomes" id="UP000069940"/>
    </source>
</evidence>
<feature type="compositionally biased region" description="Low complexity" evidence="1">
    <location>
        <begin position="156"/>
        <end position="179"/>
    </location>
</feature>
<dbReference type="EnsemblMetazoa" id="AALFPA23_006271.R8123">
    <property type="protein sequence ID" value="AALFPA23_006271.P8123"/>
    <property type="gene ID" value="AALFPA23_006271"/>
</dbReference>
<accession>A0ABM1Y6N2</accession>
<evidence type="ECO:0000313" key="2">
    <source>
        <dbReference type="EnsemblMetazoa" id="AALFPA23_006271.P8123"/>
    </source>
</evidence>
<evidence type="ECO:0000256" key="1">
    <source>
        <dbReference type="SAM" id="MobiDB-lite"/>
    </source>
</evidence>
<sequence>MLERCIKLEPLFTAAYLELVKLYSGLKAGQLLRRVVQLNPYDVDLRRQYGDWLMEQNLLLEAIVQYQEGLKIMETHQLSVIGACRALRRLGQHSRLHQLILRWQFIVRLSNGGIPIQTEIYLRDWSLKHELRNRAMIYDVGGSGAATGGGSGGASSTGPNSASTRSISHGSSHSSGRGSDVVRAEGSVDCGASFDVCSSPTDPAVRSHSSVESEISIRILRTPHCNLSEHLSGSLKNCKIPPGSPSSPSQTASRVKSSSSRGGDGKTTGKHKKWPKSRHKSKGPTPTVTDSSASSELEPSSGDLSPLLVSNILDKL</sequence>
<reference evidence="2" key="2">
    <citation type="submission" date="2025-05" db="UniProtKB">
        <authorList>
            <consortium name="EnsemblMetazoa"/>
        </authorList>
    </citation>
    <scope>IDENTIFICATION</scope>
    <source>
        <strain evidence="2">Foshan</strain>
    </source>
</reference>
<dbReference type="PANTHER" id="PTHR44809">
    <property type="match status" value="1"/>
</dbReference>
<feature type="compositionally biased region" description="Low complexity" evidence="1">
    <location>
        <begin position="291"/>
        <end position="301"/>
    </location>
</feature>
<dbReference type="PANTHER" id="PTHR44809:SF1">
    <property type="entry name" value="PROTEIN O-MANNOSYL-TRANSFERASE TMTC1"/>
    <property type="match status" value="1"/>
</dbReference>
<dbReference type="InterPro" id="IPR011990">
    <property type="entry name" value="TPR-like_helical_dom_sf"/>
</dbReference>
<keyword evidence="3" id="KW-1185">Reference proteome</keyword>
<dbReference type="Proteomes" id="UP000069940">
    <property type="component" value="Unassembled WGS sequence"/>
</dbReference>
<dbReference type="InterPro" id="IPR052943">
    <property type="entry name" value="TMTC_O-mannosyl-trnsfr"/>
</dbReference>
<feature type="compositionally biased region" description="Basic residues" evidence="1">
    <location>
        <begin position="268"/>
        <end position="282"/>
    </location>
</feature>
<feature type="region of interest" description="Disordered" evidence="1">
    <location>
        <begin position="147"/>
        <end position="182"/>
    </location>
</feature>
<protein>
    <submittedName>
        <fullName evidence="2">Uncharacterized protein</fullName>
    </submittedName>
</protein>
<feature type="region of interest" description="Disordered" evidence="1">
    <location>
        <begin position="236"/>
        <end position="316"/>
    </location>
</feature>
<proteinExistence type="predicted"/>
<dbReference type="Gene3D" id="1.25.40.10">
    <property type="entry name" value="Tetratricopeptide repeat domain"/>
    <property type="match status" value="1"/>
</dbReference>
<dbReference type="RefSeq" id="XP_062716944.1">
    <property type="nucleotide sequence ID" value="XM_062860960.1"/>
</dbReference>
<organism evidence="2 3">
    <name type="scientific">Aedes albopictus</name>
    <name type="common">Asian tiger mosquito</name>
    <name type="synonym">Stegomyia albopicta</name>
    <dbReference type="NCBI Taxonomy" id="7160"/>
    <lineage>
        <taxon>Eukaryota</taxon>
        <taxon>Metazoa</taxon>
        <taxon>Ecdysozoa</taxon>
        <taxon>Arthropoda</taxon>
        <taxon>Hexapoda</taxon>
        <taxon>Insecta</taxon>
        <taxon>Pterygota</taxon>
        <taxon>Neoptera</taxon>
        <taxon>Endopterygota</taxon>
        <taxon>Diptera</taxon>
        <taxon>Nematocera</taxon>
        <taxon>Culicoidea</taxon>
        <taxon>Culicidae</taxon>
        <taxon>Culicinae</taxon>
        <taxon>Aedini</taxon>
        <taxon>Aedes</taxon>
        <taxon>Stegomyia</taxon>
    </lineage>
</organism>